<gene>
    <name evidence="1" type="ORF">LCGC14_1042850</name>
</gene>
<name>A0A0F9NCY4_9ZZZZ</name>
<protein>
    <submittedName>
        <fullName evidence="1">Uncharacterized protein</fullName>
    </submittedName>
</protein>
<evidence type="ECO:0000313" key="1">
    <source>
        <dbReference type="EMBL" id="KKN09812.1"/>
    </source>
</evidence>
<proteinExistence type="predicted"/>
<sequence length="79" mass="8800">MPDKPEKHDEDCYEVSLTLRASKNGREIINAPIHYPNTNLAVVVIVEQLAIEVMQKLGDVGKALAKQKGFEEHLKLAGF</sequence>
<organism evidence="1">
    <name type="scientific">marine sediment metagenome</name>
    <dbReference type="NCBI Taxonomy" id="412755"/>
    <lineage>
        <taxon>unclassified sequences</taxon>
        <taxon>metagenomes</taxon>
        <taxon>ecological metagenomes</taxon>
    </lineage>
</organism>
<accession>A0A0F9NCY4</accession>
<dbReference type="AlphaFoldDB" id="A0A0F9NCY4"/>
<reference evidence="1" key="1">
    <citation type="journal article" date="2015" name="Nature">
        <title>Complex archaea that bridge the gap between prokaryotes and eukaryotes.</title>
        <authorList>
            <person name="Spang A."/>
            <person name="Saw J.H."/>
            <person name="Jorgensen S.L."/>
            <person name="Zaremba-Niedzwiedzka K."/>
            <person name="Martijn J."/>
            <person name="Lind A.E."/>
            <person name="van Eijk R."/>
            <person name="Schleper C."/>
            <person name="Guy L."/>
            <person name="Ettema T.J."/>
        </authorList>
    </citation>
    <scope>NUCLEOTIDE SEQUENCE</scope>
</reference>
<dbReference type="EMBL" id="LAZR01004305">
    <property type="protein sequence ID" value="KKN09812.1"/>
    <property type="molecule type" value="Genomic_DNA"/>
</dbReference>
<comment type="caution">
    <text evidence="1">The sequence shown here is derived from an EMBL/GenBank/DDBJ whole genome shotgun (WGS) entry which is preliminary data.</text>
</comment>